<evidence type="ECO:0000313" key="2">
    <source>
        <dbReference type="EMBL" id="GAO44440.1"/>
    </source>
</evidence>
<dbReference type="SMART" id="SM00758">
    <property type="entry name" value="PA14"/>
    <property type="match status" value="1"/>
</dbReference>
<dbReference type="RefSeq" id="WP_046370365.1">
    <property type="nucleotide sequence ID" value="NZ_BBWV01000003.1"/>
</dbReference>
<dbReference type="PROSITE" id="PS51820">
    <property type="entry name" value="PA14"/>
    <property type="match status" value="2"/>
</dbReference>
<dbReference type="STRING" id="1220578.FPE01S_03_04770"/>
<dbReference type="SUPFAM" id="SSF56988">
    <property type="entry name" value="Anthrax protective antigen"/>
    <property type="match status" value="2"/>
</dbReference>
<comment type="caution">
    <text evidence="2">The sequence shown here is derived from an EMBL/GenBank/DDBJ whole genome shotgun (WGS) entry which is preliminary data.</text>
</comment>
<proteinExistence type="predicted"/>
<dbReference type="InterPro" id="IPR037524">
    <property type="entry name" value="PA14/GLEYA"/>
</dbReference>
<dbReference type="Pfam" id="PF07691">
    <property type="entry name" value="PA14"/>
    <property type="match status" value="1"/>
</dbReference>
<feature type="domain" description="PA14" evidence="1">
    <location>
        <begin position="623"/>
        <end position="761"/>
    </location>
</feature>
<feature type="domain" description="PA14" evidence="1">
    <location>
        <begin position="1965"/>
        <end position="2111"/>
    </location>
</feature>
<gene>
    <name evidence="2" type="ORF">FPE01S_03_04770</name>
</gene>
<dbReference type="InterPro" id="IPR011658">
    <property type="entry name" value="PA14_dom"/>
</dbReference>
<dbReference type="Gene3D" id="3.90.182.10">
    <property type="entry name" value="Toxin - Anthrax Protective Antigen,domain 1"/>
    <property type="match status" value="1"/>
</dbReference>
<sequence>MISFFVRYQKSISTFFATVLYIQFLSPVWVSANSDVPATFRNAARFSIEDLKSFSPKAEYPRPATNAIGGIVVDRKLQRPARKVFGGGPAQPEMQSFTSVNGKDLVDQFTGDFSYSIPLMDVGGYPLTLGYRSGVSMDQEASWVGLGWNLNPGTITRNMRGLPDDFSGIGDSVLKTDNIKPNVTTGLSLGADLELVGLPNDSSGIGVGVGFSGGLFHNNYKGWGIESGVNASISAGSKSSGSLTAGLALNNNSQDGVSLTPTFSANMNASAVGGKSGYGGSFSISAPYSARSGIKALQMSVGVRQFGYSSRFSSGVTFASPTFTPSINLPYTSQQITFTAKVGSEFYALSPSVYLSGYQSRQYIAPEDQSKLYPAYGYMNFQQSNGDAEALLDFNREKDIPYREKPAMPHIGLPFLTYDMFSISGEGTGGQFRAYRSDIGYVHDHYMRTRDNSQRFSVDVGLGNTIHAGVDLNLNRSITQTDAWKNENALARALPFQSSDSTFQPAYFRNPMEKSIIDQAFYHAVGGDSAVAAELYQPDRSSSFILATNVLRKYKDGIATGDKVSVTRANSYRKERNKRTQVISYLSAREAEVAGLDKYVESYTPGVFNLSKCNGTEPSLKDGLGTGLDGYYYPELDFKGAVVYKPNQFIDYMWKHSPDITGFDGNTFSVRWQGRFKVPETGAWVFRITSDDGARLWVNDSLVFNDWTYHGERSDYVTLHLVAGESYKVRMDFFDGEKSASAKLFWRGPGSGITEFVPVPVENLFRPAQTVWPGDGIVREKRAREFRKAHHLSEISVLNNDGKRYVYGVPVYNLIQKEATFAVDGSRGNRNTGLVGYSAIDNSVSNANNLDHYFSREEVPAYAHSFLLSGILSPDYVDVTGNGISDDDPGNAVKFNYSRIASQETPYKWRSPGVKDSANYMVNTRSDYSDDRGNLIYGEKELWYLHSILSKTMVATFFLENREDLPSIDETGNRTNGQAKRLKEIRLYSKADFLAKGINAVPVKTVHFEYSYELCKGVDGNPEQGKLTLKKLWFTYNGNAKGKKNPYLFSYHQNNPAYNLKSYDAWGNYKDPGQNPGYTTYNTVSNIDYPFPLQDSAAAAFNAGAWSLDSILLPSGGGMKVIYESDDYGYVQQFRSMQMMKIAGFGGNIASGSSPNSYLYSGSTGMNDNMYLFVDVPRAVTTKEDIRKYYFTGITKLYAKVAVRMSDNLSTTENIPVYFDIDGDEFGRVNDHRIWIKMKGVSLKGDADGVFSPVTKTAIQFLRLNLPRVANPGAYDNDDLSAESAVRMIGAGWNNIREFVLGFDEMARRTEMCKGVDVSRSFIRLDNPWLKKYGGGHRVKKLLIYDNWNKMTQQRTAVYGQEYIYTTNQEVNGKIETVSSGVATFEPGIGSEESPFRKPIEYQEKLGLLGPVNDGYTEEPLGESLFPAPSVGYRKVRTRSIHFKDVKSANGYSESTYYTAYDFPTFVERTVIDDATKKRYKPGLASFLKINAKHFVSVSQGFLVELNDMHGKPRSTATYAQNDPERPVTYTEYVYRTENGQLEHKRLANTVMAIQPDGDITSSALVGKDVELMVDMREQQTVVNGNNFNVNTDNFSVPPPPYLFLLPSLISLGQREENRFRSIAITKVVQRFGILDSVIVIDKGSRVVSRDLLYDAETGDVVVNRTMNGFEDPVYSLNYPSHWAYEGMGLAYRNIDLEYSHLTIRDGKIVEGLPQGAINKFVAGDELLVAGKVKTGGVGDCQVIPASFPQYAVLHVIDTSVNIGGPRALYLIDRDGKPYTGYDAKIRVIRSGRRNMLASVGAVTMLENPVKYNSGTQSWSLLADASRNVVQATVQTFGQQWKVPESKRQFSSVVPGSTCPAGFTYNDSLHLCVKDSSLIIDSLDLCNAGSPYKEFSACGTVLYDSFKADLSVFQRRRIDTTNLYWRAATGYTCTIDPQETKGIATLGFRMMKADAMAEKTIVAQDSTPVLTGRSMLLAAPGEPDKCNYDPALARLGPMNRSSIWPCCPNAPDDNVWWGIVSPFTVPQTKTYYLGFAVDNAMRLFIDGQLVVDLSEMLYENFWLFHIVPIQLTAGVHELKIEAADGGYVRGAAVEIYNNTAAAIESADEDSDLNIIFSTRQLIGHKSLVSKSCPAGYSLITKDGQPACRMTVGLQDSIVYTGCVGLTDTLINPYTWGLLGNWRPDSAFVLYTDRAEKDPAAATNIRKDGTIPGFTPFWKFTNGKLIAQPDTAIWVWNSRSTLYNSRGLEVENADPLGRFNSGLYGYGQSLPVAVTQNARYRETAFDGFEDYGYKTQWCDTACPSTRHIDYSPFAGWLTTEQRHSGKYSLKIPAGQQASLGYATSNGAADGNFPPISFQTVNHACPTVGTVFRQAKIRNSHLLPVFSPTPGSKILVSAWVKESVPCVSGTYTANQIILNDGISSVSLHPAGPLVEGWQRYEVFYQIAANATQLAISLQASGSNDVYFDDIRIHPFNANMKSFVYSPVNLRLMAELDENNYATFYEYDDEGTLIRVKKETIRGIQTIKETRSALQKN</sequence>
<reference evidence="2 3" key="1">
    <citation type="submission" date="2015-04" db="EMBL/GenBank/DDBJ databases">
        <title>Whole genome shotgun sequence of Flavihumibacter petaseus NBRC 106054.</title>
        <authorList>
            <person name="Miyazawa S."/>
            <person name="Hosoyama A."/>
            <person name="Hashimoto M."/>
            <person name="Noguchi M."/>
            <person name="Tsuchikane K."/>
            <person name="Ohji S."/>
            <person name="Yamazoe A."/>
            <person name="Ichikawa N."/>
            <person name="Kimura A."/>
            <person name="Fujita N."/>
        </authorList>
    </citation>
    <scope>NUCLEOTIDE SEQUENCE [LARGE SCALE GENOMIC DNA]</scope>
    <source>
        <strain evidence="2 3">NBRC 106054</strain>
    </source>
</reference>
<dbReference type="OrthoDB" id="9814627at2"/>
<accession>A0A0E9N523</accession>
<dbReference type="Proteomes" id="UP000033121">
    <property type="component" value="Unassembled WGS sequence"/>
</dbReference>
<dbReference type="EMBL" id="BBWV01000003">
    <property type="protein sequence ID" value="GAO44440.1"/>
    <property type="molecule type" value="Genomic_DNA"/>
</dbReference>
<dbReference type="Gene3D" id="2.60.120.260">
    <property type="entry name" value="Galactose-binding domain-like"/>
    <property type="match status" value="1"/>
</dbReference>
<protein>
    <recommendedName>
        <fullName evidence="1">PA14 domain-containing protein</fullName>
    </recommendedName>
</protein>
<evidence type="ECO:0000259" key="1">
    <source>
        <dbReference type="PROSITE" id="PS51820"/>
    </source>
</evidence>
<keyword evidence="3" id="KW-1185">Reference proteome</keyword>
<name>A0A0E9N523_9BACT</name>
<evidence type="ECO:0000313" key="3">
    <source>
        <dbReference type="Proteomes" id="UP000033121"/>
    </source>
</evidence>
<organism evidence="2 3">
    <name type="scientific">Flavihumibacter petaseus NBRC 106054</name>
    <dbReference type="NCBI Taxonomy" id="1220578"/>
    <lineage>
        <taxon>Bacteria</taxon>
        <taxon>Pseudomonadati</taxon>
        <taxon>Bacteroidota</taxon>
        <taxon>Chitinophagia</taxon>
        <taxon>Chitinophagales</taxon>
        <taxon>Chitinophagaceae</taxon>
        <taxon>Flavihumibacter</taxon>
    </lineage>
</organism>